<comment type="caution">
    <text evidence="3">The sequence shown here is derived from an EMBL/GenBank/DDBJ whole genome shotgun (WGS) entry which is preliminary data.</text>
</comment>
<accession>A0ABV1D3Y5</accession>
<organism evidence="3 4">
    <name type="scientific">Enterocloster hominis</name>
    <name type="common">ex Hitch et al. 2024</name>
    <dbReference type="NCBI Taxonomy" id="1917870"/>
    <lineage>
        <taxon>Bacteria</taxon>
        <taxon>Bacillati</taxon>
        <taxon>Bacillota</taxon>
        <taxon>Clostridia</taxon>
        <taxon>Lachnospirales</taxon>
        <taxon>Lachnospiraceae</taxon>
        <taxon>Enterocloster</taxon>
    </lineage>
</organism>
<evidence type="ECO:0000256" key="2">
    <source>
        <dbReference type="SAM" id="SignalP"/>
    </source>
</evidence>
<name>A0ABV1D3Y5_9FIRM</name>
<feature type="signal peptide" evidence="2">
    <location>
        <begin position="1"/>
        <end position="21"/>
    </location>
</feature>
<dbReference type="InterPro" id="IPR018389">
    <property type="entry name" value="DctP_fam"/>
</dbReference>
<protein>
    <submittedName>
        <fullName evidence="3">TRAP transporter substrate-binding protein</fullName>
    </submittedName>
</protein>
<dbReference type="PANTHER" id="PTHR33376:SF2">
    <property type="entry name" value="DICARBOXYLATE-BINDING PERIPLASMIC PROTEIN"/>
    <property type="match status" value="1"/>
</dbReference>
<dbReference type="CDD" id="cd13675">
    <property type="entry name" value="PBP2_TRAP_SBP_like_5"/>
    <property type="match status" value="1"/>
</dbReference>
<dbReference type="PROSITE" id="PS51257">
    <property type="entry name" value="PROKAR_LIPOPROTEIN"/>
    <property type="match status" value="1"/>
</dbReference>
<feature type="chain" id="PRO_5047064744" evidence="2">
    <location>
        <begin position="22"/>
        <end position="350"/>
    </location>
</feature>
<dbReference type="InterPro" id="IPR004682">
    <property type="entry name" value="TRAP_DctP"/>
</dbReference>
<dbReference type="NCBIfam" id="TIGR00787">
    <property type="entry name" value="dctP"/>
    <property type="match status" value="1"/>
</dbReference>
<dbReference type="Pfam" id="PF03480">
    <property type="entry name" value="DctP"/>
    <property type="match status" value="1"/>
</dbReference>
<proteinExistence type="predicted"/>
<dbReference type="PANTHER" id="PTHR33376">
    <property type="match status" value="1"/>
</dbReference>
<dbReference type="InterPro" id="IPR038404">
    <property type="entry name" value="TRAP_DctP_sf"/>
</dbReference>
<reference evidence="3 4" key="1">
    <citation type="submission" date="2024-03" db="EMBL/GenBank/DDBJ databases">
        <title>Human intestinal bacterial collection.</title>
        <authorList>
            <person name="Pauvert C."/>
            <person name="Hitch T.C.A."/>
            <person name="Clavel T."/>
        </authorList>
    </citation>
    <scope>NUCLEOTIDE SEQUENCE [LARGE SCALE GENOMIC DNA]</scope>
    <source>
        <strain evidence="3 4">CLA-SR-H021</strain>
    </source>
</reference>
<evidence type="ECO:0000313" key="3">
    <source>
        <dbReference type="EMBL" id="MEQ2425096.1"/>
    </source>
</evidence>
<gene>
    <name evidence="3" type="ORF">WMQ36_08940</name>
</gene>
<dbReference type="EMBL" id="JBBMFM010000024">
    <property type="protein sequence ID" value="MEQ2425096.1"/>
    <property type="molecule type" value="Genomic_DNA"/>
</dbReference>
<dbReference type="PIRSF" id="PIRSF006470">
    <property type="entry name" value="DctB"/>
    <property type="match status" value="1"/>
</dbReference>
<evidence type="ECO:0000313" key="4">
    <source>
        <dbReference type="Proteomes" id="UP001454086"/>
    </source>
</evidence>
<evidence type="ECO:0000256" key="1">
    <source>
        <dbReference type="ARBA" id="ARBA00022729"/>
    </source>
</evidence>
<keyword evidence="1 2" id="KW-0732">Signal</keyword>
<keyword evidence="4" id="KW-1185">Reference proteome</keyword>
<dbReference type="NCBIfam" id="NF037995">
    <property type="entry name" value="TRAP_S1"/>
    <property type="match status" value="1"/>
</dbReference>
<sequence length="350" mass="38737">MKKTRLLALTLSAIMVLGTTACGGGNADGSSSNKESGAQTTTKLTGDTLELKAGHVLTEDSPYHLALTQWADEVYEKTEGRVKVDVFANSVLGNERDMIEALQMGTLDITLPNSAPLSNFTDALKVFDLPFLFMEPEDAYAVIDSEVGAGMLDSLSDIGVVGLSMWENGFRNIANNKGEIRTPDDLKGLKIRTMENPIHMASFKAWGADATAMAWGEVYTALQQKTIDGLENPFTPIYQNKLHEVAPFVTVTGHFYCPAPLLISKTTWEKISPEDQAVIRELSDKYKEVERQMCMEVDEDYKNRMMEEGVTVVEDIDKAAWREAAQPVYDEYADEIGVDLLNQIQEMISK</sequence>
<dbReference type="RefSeq" id="WP_008716098.1">
    <property type="nucleotide sequence ID" value="NZ_JAJFDX010000016.1"/>
</dbReference>
<dbReference type="Gene3D" id="3.40.190.170">
    <property type="entry name" value="Bacterial extracellular solute-binding protein, family 7"/>
    <property type="match status" value="1"/>
</dbReference>
<dbReference type="Proteomes" id="UP001454086">
    <property type="component" value="Unassembled WGS sequence"/>
</dbReference>